<proteinExistence type="predicted"/>
<dbReference type="Pfam" id="PF09848">
    <property type="entry name" value="SLFN-g3_helicase"/>
    <property type="match status" value="1"/>
</dbReference>
<reference evidence="2 3" key="1">
    <citation type="submission" date="2016-10" db="EMBL/GenBank/DDBJ databases">
        <authorList>
            <person name="de Groot N.N."/>
        </authorList>
    </citation>
    <scope>NUCLEOTIDE SEQUENCE [LARGE SCALE GENOMIC DNA]</scope>
    <source>
        <strain evidence="2 3">CGMCC 1.6114</strain>
    </source>
</reference>
<dbReference type="InterPro" id="IPR027417">
    <property type="entry name" value="P-loop_NTPase"/>
</dbReference>
<dbReference type="InterPro" id="IPR018647">
    <property type="entry name" value="SLFN_3-like_DNA/RNA_helicase"/>
</dbReference>
<dbReference type="Proteomes" id="UP000183209">
    <property type="component" value="Unassembled WGS sequence"/>
</dbReference>
<sequence length="655" mass="74857">MKRAYYSNNIEEFLTEHDSSILGELTANHSNRTLEELQVNAWRKQITILKNQLIGFQGQIYFEFAIPRMGKRVDNIVITNNVAFIIEFKVGDGGYEKHAIEQVIDYTIDLKNFHEGSHNISLIPVLVATNALSVSEEYSRVIVHKTAAKCNQYNLAETLKKYLSENSESIDIECWENSIYKPTPTIVEAAQALYKGHNVKEITRSDSGTINLSKTAECINSVIEKSKVKGIKSICFVTGVPGAGKTLAGLNIAVERMKADEDEHAVFLSGNGPLVEVLREALTRDEVLTAKENGERISKKQAAIKANAFIQNIHHFRDDNLLSDNAPIEKVVVFDEAQRAWTNDQVSSFMKRKKGVEDFNKSEPEFLIDVMDRHSQWCTIVCLIGGGQEINTGEAGLEEWISSLKNHFSDWKIHYSSLILESDNYLKSEESRKWLIGNGISENELHLAVSVRSFRSEQLSNFIHELLNTNIQNSQRIYSEIKNLYPIVLTRNLEKAKQWLRDKAKGTERIGLISSSGARRLRPLGIDVKNEISAPNWFLNNSHDIRSSYFLEEVATEFDIQGLEIDWACVAWGGNFYMNNTDWKYQSFKGTKWQNIHKNLDKEYLKNTYRVLLTRARQGMVIFVPQSSEFDHTRPKAFYDKTYEYLKEIGIQEIE</sequence>
<dbReference type="AlphaFoldDB" id="A0A1I6PVP1"/>
<dbReference type="OrthoDB" id="3193269at2"/>
<evidence type="ECO:0000313" key="3">
    <source>
        <dbReference type="Proteomes" id="UP000183209"/>
    </source>
</evidence>
<dbReference type="Gene3D" id="3.40.50.300">
    <property type="entry name" value="P-loop containing nucleotide triphosphate hydrolases"/>
    <property type="match status" value="1"/>
</dbReference>
<protein>
    <submittedName>
        <fullName evidence="2">Uncharacterized conserved protein</fullName>
    </submittedName>
</protein>
<name>A0A1I6PVP1_9FLAO</name>
<gene>
    <name evidence="2" type="ORF">SAMN04487906_0503</name>
</gene>
<evidence type="ECO:0000313" key="2">
    <source>
        <dbReference type="EMBL" id="SFS44307.1"/>
    </source>
</evidence>
<dbReference type="EMBL" id="FPAG01000001">
    <property type="protein sequence ID" value="SFS44307.1"/>
    <property type="molecule type" value="Genomic_DNA"/>
</dbReference>
<dbReference type="SUPFAM" id="SSF52540">
    <property type="entry name" value="P-loop containing nucleoside triphosphate hydrolases"/>
    <property type="match status" value="2"/>
</dbReference>
<evidence type="ECO:0000259" key="1">
    <source>
        <dbReference type="Pfam" id="PF09848"/>
    </source>
</evidence>
<organism evidence="2 3">
    <name type="scientific">Zhouia amylolytica</name>
    <dbReference type="NCBI Taxonomy" id="376730"/>
    <lineage>
        <taxon>Bacteria</taxon>
        <taxon>Pseudomonadati</taxon>
        <taxon>Bacteroidota</taxon>
        <taxon>Flavobacteriia</taxon>
        <taxon>Flavobacteriales</taxon>
        <taxon>Flavobacteriaceae</taxon>
        <taxon>Zhouia</taxon>
    </lineage>
</organism>
<dbReference type="RefSeq" id="WP_074976668.1">
    <property type="nucleotide sequence ID" value="NZ_FPAG01000001.1"/>
</dbReference>
<accession>A0A1I6PVP1</accession>
<feature type="domain" description="Schlafen group 3-like DNA/RNA helicase" evidence="1">
    <location>
        <begin position="232"/>
        <end position="625"/>
    </location>
</feature>